<dbReference type="GeneID" id="92048542"/>
<organism evidence="1 2">
    <name type="scientific">Apiospora hydei</name>
    <dbReference type="NCBI Taxonomy" id="1337664"/>
    <lineage>
        <taxon>Eukaryota</taxon>
        <taxon>Fungi</taxon>
        <taxon>Dikarya</taxon>
        <taxon>Ascomycota</taxon>
        <taxon>Pezizomycotina</taxon>
        <taxon>Sordariomycetes</taxon>
        <taxon>Xylariomycetidae</taxon>
        <taxon>Amphisphaeriales</taxon>
        <taxon>Apiosporaceae</taxon>
        <taxon>Apiospora</taxon>
    </lineage>
</organism>
<reference evidence="1 2" key="1">
    <citation type="submission" date="2023-01" db="EMBL/GenBank/DDBJ databases">
        <title>Analysis of 21 Apiospora genomes using comparative genomics revels a genus with tremendous synthesis potential of carbohydrate active enzymes and secondary metabolites.</title>
        <authorList>
            <person name="Sorensen T."/>
        </authorList>
    </citation>
    <scope>NUCLEOTIDE SEQUENCE [LARGE SCALE GENOMIC DNA]</scope>
    <source>
        <strain evidence="1 2">CBS 114990</strain>
    </source>
</reference>
<sequence>MPADLNGCCECDRKAGAAMAAVVMDLVVVAFGEAVVAIDEGNGLARFDVNAVALKEDLTGLLEPGLNVELCSLFMLCGAWTQRLGGGRMGREKSRR</sequence>
<dbReference type="RefSeq" id="XP_066664772.1">
    <property type="nucleotide sequence ID" value="XM_066815482.1"/>
</dbReference>
<name>A0ABR1VIA9_9PEZI</name>
<proteinExistence type="predicted"/>
<protein>
    <submittedName>
        <fullName evidence="1">Uncharacterized protein</fullName>
    </submittedName>
</protein>
<keyword evidence="2" id="KW-1185">Reference proteome</keyword>
<evidence type="ECO:0000313" key="2">
    <source>
        <dbReference type="Proteomes" id="UP001433268"/>
    </source>
</evidence>
<dbReference type="Proteomes" id="UP001433268">
    <property type="component" value="Unassembled WGS sequence"/>
</dbReference>
<gene>
    <name evidence="1" type="ORF">PG997_011167</name>
</gene>
<accession>A0ABR1VIA9</accession>
<comment type="caution">
    <text evidence="1">The sequence shown here is derived from an EMBL/GenBank/DDBJ whole genome shotgun (WGS) entry which is preliminary data.</text>
</comment>
<evidence type="ECO:0000313" key="1">
    <source>
        <dbReference type="EMBL" id="KAK8070964.1"/>
    </source>
</evidence>
<dbReference type="EMBL" id="JAQQWN010000008">
    <property type="protein sequence ID" value="KAK8070964.1"/>
    <property type="molecule type" value="Genomic_DNA"/>
</dbReference>